<evidence type="ECO:0000313" key="2">
    <source>
        <dbReference type="EMBL" id="KAH9426910.1"/>
    </source>
</evidence>
<protein>
    <recommendedName>
        <fullName evidence="1">RNase H type-1 domain-containing protein</fullName>
    </recommendedName>
</protein>
<feature type="domain" description="RNase H type-1" evidence="1">
    <location>
        <begin position="283"/>
        <end position="403"/>
    </location>
</feature>
<dbReference type="Gene3D" id="3.30.420.10">
    <property type="entry name" value="Ribonuclease H-like superfamily/Ribonuclease H"/>
    <property type="match status" value="1"/>
</dbReference>
<dbReference type="InterPro" id="IPR036397">
    <property type="entry name" value="RNaseH_sf"/>
</dbReference>
<dbReference type="InterPro" id="IPR012337">
    <property type="entry name" value="RNaseH-like_sf"/>
</dbReference>
<dbReference type="Gene3D" id="3.60.10.10">
    <property type="entry name" value="Endonuclease/exonuclease/phosphatase"/>
    <property type="match status" value="1"/>
</dbReference>
<gene>
    <name evidence="2" type="ORF">DERP_011579</name>
</gene>
<dbReference type="Pfam" id="PF00075">
    <property type="entry name" value="RNase_H"/>
    <property type="match status" value="1"/>
</dbReference>
<reference evidence="2 3" key="2">
    <citation type="journal article" date="2022" name="Mol. Biol. Evol.">
        <title>Comparative Genomics Reveals Insights into the Divergent Evolution of Astigmatic Mites and Household Pest Adaptations.</title>
        <authorList>
            <person name="Xiong Q."/>
            <person name="Wan A.T."/>
            <person name="Liu X."/>
            <person name="Fung C.S."/>
            <person name="Xiao X."/>
            <person name="Malainual N."/>
            <person name="Hou J."/>
            <person name="Wang L."/>
            <person name="Wang M."/>
            <person name="Yang K.Y."/>
            <person name="Cui Y."/>
            <person name="Leung E.L."/>
            <person name="Nong W."/>
            <person name="Shin S.K."/>
            <person name="Au S.W."/>
            <person name="Jeong K.Y."/>
            <person name="Chew F.T."/>
            <person name="Hui J.H."/>
            <person name="Leung T.F."/>
            <person name="Tungtrongchitr A."/>
            <person name="Zhong N."/>
            <person name="Liu Z."/>
            <person name="Tsui S.K."/>
        </authorList>
    </citation>
    <scope>NUCLEOTIDE SEQUENCE [LARGE SCALE GENOMIC DNA]</scope>
    <source>
        <strain evidence="2">Derp</strain>
    </source>
</reference>
<comment type="caution">
    <text evidence="2">The sequence shown here is derived from an EMBL/GenBank/DDBJ whole genome shotgun (WGS) entry which is preliminary data.</text>
</comment>
<dbReference type="Proteomes" id="UP000887458">
    <property type="component" value="Unassembled WGS sequence"/>
</dbReference>
<dbReference type="CDD" id="cd09276">
    <property type="entry name" value="Rnase_HI_RT_non_LTR"/>
    <property type="match status" value="1"/>
</dbReference>
<keyword evidence="3" id="KW-1185">Reference proteome</keyword>
<evidence type="ECO:0000259" key="1">
    <source>
        <dbReference type="PROSITE" id="PS50879"/>
    </source>
</evidence>
<dbReference type="SUPFAM" id="SSF56219">
    <property type="entry name" value="DNase I-like"/>
    <property type="match status" value="1"/>
</dbReference>
<dbReference type="InterPro" id="IPR002156">
    <property type="entry name" value="RNaseH_domain"/>
</dbReference>
<dbReference type="SUPFAM" id="SSF53098">
    <property type="entry name" value="Ribonuclease H-like"/>
    <property type="match status" value="1"/>
</dbReference>
<dbReference type="InterPro" id="IPR036691">
    <property type="entry name" value="Endo/exonu/phosph_ase_sf"/>
</dbReference>
<dbReference type="EMBL" id="NJHN03000007">
    <property type="protein sequence ID" value="KAH9426910.1"/>
    <property type="molecule type" value="Genomic_DNA"/>
</dbReference>
<organism evidence="2 3">
    <name type="scientific">Dermatophagoides pteronyssinus</name>
    <name type="common">European house dust mite</name>
    <dbReference type="NCBI Taxonomy" id="6956"/>
    <lineage>
        <taxon>Eukaryota</taxon>
        <taxon>Metazoa</taxon>
        <taxon>Ecdysozoa</taxon>
        <taxon>Arthropoda</taxon>
        <taxon>Chelicerata</taxon>
        <taxon>Arachnida</taxon>
        <taxon>Acari</taxon>
        <taxon>Acariformes</taxon>
        <taxon>Sarcoptiformes</taxon>
        <taxon>Astigmata</taxon>
        <taxon>Psoroptidia</taxon>
        <taxon>Analgoidea</taxon>
        <taxon>Pyroglyphidae</taxon>
        <taxon>Dermatophagoidinae</taxon>
        <taxon>Dermatophagoides</taxon>
    </lineage>
</organism>
<reference evidence="2 3" key="1">
    <citation type="journal article" date="2018" name="J. Allergy Clin. Immunol.">
        <title>High-quality assembly of Dermatophagoides pteronyssinus genome and transcriptome reveals a wide range of novel allergens.</title>
        <authorList>
            <person name="Liu X.Y."/>
            <person name="Yang K.Y."/>
            <person name="Wang M.Q."/>
            <person name="Kwok J.S."/>
            <person name="Zeng X."/>
            <person name="Yang Z."/>
            <person name="Xiao X.J."/>
            <person name="Lau C.P."/>
            <person name="Li Y."/>
            <person name="Huang Z.M."/>
            <person name="Ba J.G."/>
            <person name="Yim A.K."/>
            <person name="Ouyang C.Y."/>
            <person name="Ngai S.M."/>
            <person name="Chan T.F."/>
            <person name="Leung E.L."/>
            <person name="Liu L."/>
            <person name="Liu Z.G."/>
            <person name="Tsui S.K."/>
        </authorList>
    </citation>
    <scope>NUCLEOTIDE SEQUENCE [LARGE SCALE GENOMIC DNA]</scope>
    <source>
        <strain evidence="2">Derp</strain>
    </source>
</reference>
<sequence length="403" mass="46207">MKWRKELIMKDENKFTIVSQNVRNSVISSSILNCNVQHLGASILCVQEPNYYNSIINGFPKMNIFNHKEKPRSAIVSSLNNIIGLSQFTTSHCTTVMINTNNPIILSSVYLSRNIDHALFNAETKAIIISSKRNIDQQQIVLSDDHVDVHRCVLNILLENVMVNTWGLSFDVLKHIYIMAIEPIMLFACSIWGNKVNKKCITKLRSVQRNFVLSMIRGYKTISFDAAFVIADILPIDLRIQYLNHIYILRTNGVFLGLRCQLKVPISSLNHPASTILRANCNDNHDFIIFTDGSKINGHLGSSFVVYKNIDEDPIFQAKFRLANYCTVYQAEQFAIERAAFWLKDKQSTAIIYTDSLSTVNAINNRWNTDYLIHQIRTWIKDKHICIEWIRGHQQNIGNELAK</sequence>
<name>A0ABQ8JWV7_DERPT</name>
<accession>A0ABQ8JWV7</accession>
<proteinExistence type="predicted"/>
<evidence type="ECO:0000313" key="3">
    <source>
        <dbReference type="Proteomes" id="UP000887458"/>
    </source>
</evidence>
<dbReference type="PROSITE" id="PS50879">
    <property type="entry name" value="RNASE_H_1"/>
    <property type="match status" value="1"/>
</dbReference>